<feature type="compositionally biased region" description="Low complexity" evidence="1">
    <location>
        <begin position="157"/>
        <end position="180"/>
    </location>
</feature>
<evidence type="ECO:0000256" key="1">
    <source>
        <dbReference type="SAM" id="MobiDB-lite"/>
    </source>
</evidence>
<evidence type="ECO:0000313" key="3">
    <source>
        <dbReference type="Proteomes" id="UP000250235"/>
    </source>
</evidence>
<keyword evidence="3" id="KW-1185">Reference proteome</keyword>
<reference evidence="2 3" key="1">
    <citation type="journal article" date="2015" name="Proc. Natl. Acad. Sci. U.S.A.">
        <title>The resurrection genome of Boea hygrometrica: A blueprint for survival of dehydration.</title>
        <authorList>
            <person name="Xiao L."/>
            <person name="Yang G."/>
            <person name="Zhang L."/>
            <person name="Yang X."/>
            <person name="Zhao S."/>
            <person name="Ji Z."/>
            <person name="Zhou Q."/>
            <person name="Hu M."/>
            <person name="Wang Y."/>
            <person name="Chen M."/>
            <person name="Xu Y."/>
            <person name="Jin H."/>
            <person name="Xiao X."/>
            <person name="Hu G."/>
            <person name="Bao F."/>
            <person name="Hu Y."/>
            <person name="Wan P."/>
            <person name="Li L."/>
            <person name="Deng X."/>
            <person name="Kuang T."/>
            <person name="Xiang C."/>
            <person name="Zhu J.K."/>
            <person name="Oliver M.J."/>
            <person name="He Y."/>
        </authorList>
    </citation>
    <scope>NUCLEOTIDE SEQUENCE [LARGE SCALE GENOMIC DNA]</scope>
    <source>
        <strain evidence="3">cv. XS01</strain>
    </source>
</reference>
<dbReference type="Proteomes" id="UP000250235">
    <property type="component" value="Unassembled WGS sequence"/>
</dbReference>
<organism evidence="2 3">
    <name type="scientific">Dorcoceras hygrometricum</name>
    <dbReference type="NCBI Taxonomy" id="472368"/>
    <lineage>
        <taxon>Eukaryota</taxon>
        <taxon>Viridiplantae</taxon>
        <taxon>Streptophyta</taxon>
        <taxon>Embryophyta</taxon>
        <taxon>Tracheophyta</taxon>
        <taxon>Spermatophyta</taxon>
        <taxon>Magnoliopsida</taxon>
        <taxon>eudicotyledons</taxon>
        <taxon>Gunneridae</taxon>
        <taxon>Pentapetalae</taxon>
        <taxon>asterids</taxon>
        <taxon>lamiids</taxon>
        <taxon>Lamiales</taxon>
        <taxon>Gesneriaceae</taxon>
        <taxon>Didymocarpoideae</taxon>
        <taxon>Trichosporeae</taxon>
        <taxon>Loxocarpinae</taxon>
        <taxon>Dorcoceras</taxon>
    </lineage>
</organism>
<dbReference type="EMBL" id="KQ986905">
    <property type="protein sequence ID" value="KZV58054.1"/>
    <property type="molecule type" value="Genomic_DNA"/>
</dbReference>
<proteinExistence type="predicted"/>
<evidence type="ECO:0000313" key="2">
    <source>
        <dbReference type="EMBL" id="KZV58054.1"/>
    </source>
</evidence>
<gene>
    <name evidence="2" type="ORF">F511_42764</name>
</gene>
<dbReference type="AlphaFoldDB" id="A0A2Z7DG62"/>
<sequence length="307" mass="34535">MPTWQEAAATLTWNSDVGFWLQGSAVALTWFSDVAVSSVPVSREIYALCVGRLAGFNQNSRDSCCGNRCTELSCFLPGCEDERRYHTLISLLGLTMHPLPVMISCTFVFFTRHFENITSKHRDQRALTGLPTTIPPDGQQTLEKQPPEDKYQSHTNSSSDSSWGLSAGNNSSSSGSPTLSRKLPNRAKLQNNQLFPWLWNFGYSDFTIHGYYHQNSSHFIGSLDMENARIKVDTDITRHHTTLLRDQFTNVVDRLNIKIDVLENSISRNLSDSQKNITLLESAMVQNYTDRHQQLVDEIDLGKISAG</sequence>
<feature type="region of interest" description="Disordered" evidence="1">
    <location>
        <begin position="125"/>
        <end position="182"/>
    </location>
</feature>
<name>A0A2Z7DG62_9LAMI</name>
<accession>A0A2Z7DG62</accession>
<protein>
    <submittedName>
        <fullName evidence="2">Uncharacterized protein</fullName>
    </submittedName>
</protein>